<evidence type="ECO:0000313" key="3">
    <source>
        <dbReference type="EnsemblMetazoa" id="CapteP190411"/>
    </source>
</evidence>
<dbReference type="EnsemblMetazoa" id="CapteT190411">
    <property type="protein sequence ID" value="CapteP190411"/>
    <property type="gene ID" value="CapteG190411"/>
</dbReference>
<feature type="region of interest" description="Disordered" evidence="1">
    <location>
        <begin position="1"/>
        <end position="89"/>
    </location>
</feature>
<feature type="compositionally biased region" description="Acidic residues" evidence="1">
    <location>
        <begin position="51"/>
        <end position="61"/>
    </location>
</feature>
<feature type="compositionally biased region" description="Basic residues" evidence="1">
    <location>
        <begin position="67"/>
        <end position="78"/>
    </location>
</feature>
<reference evidence="3" key="3">
    <citation type="submission" date="2015-06" db="UniProtKB">
        <authorList>
            <consortium name="EnsemblMetazoa"/>
        </authorList>
    </citation>
    <scope>IDENTIFICATION</scope>
</reference>
<dbReference type="EMBL" id="KB311270">
    <property type="protein sequence ID" value="ELT89607.1"/>
    <property type="molecule type" value="Genomic_DNA"/>
</dbReference>
<organism evidence="2">
    <name type="scientific">Capitella teleta</name>
    <name type="common">Polychaete worm</name>
    <dbReference type="NCBI Taxonomy" id="283909"/>
    <lineage>
        <taxon>Eukaryota</taxon>
        <taxon>Metazoa</taxon>
        <taxon>Spiralia</taxon>
        <taxon>Lophotrochozoa</taxon>
        <taxon>Annelida</taxon>
        <taxon>Polychaeta</taxon>
        <taxon>Sedentaria</taxon>
        <taxon>Scolecida</taxon>
        <taxon>Capitellidae</taxon>
        <taxon>Capitella</taxon>
    </lineage>
</organism>
<dbReference type="AlphaFoldDB" id="R7TDN2"/>
<dbReference type="InterPro" id="IPR011990">
    <property type="entry name" value="TPR-like_helical_dom_sf"/>
</dbReference>
<accession>R7TDN2</accession>
<feature type="compositionally biased region" description="Basic and acidic residues" evidence="1">
    <location>
        <begin position="79"/>
        <end position="89"/>
    </location>
</feature>
<evidence type="ECO:0000313" key="4">
    <source>
        <dbReference type="Proteomes" id="UP000014760"/>
    </source>
</evidence>
<dbReference type="InterPro" id="IPR042621">
    <property type="entry name" value="TTC23/TTC23L"/>
</dbReference>
<dbReference type="Proteomes" id="UP000014760">
    <property type="component" value="Unassembled WGS sequence"/>
</dbReference>
<proteinExistence type="predicted"/>
<dbReference type="STRING" id="283909.R7TDN2"/>
<dbReference type="PANTHER" id="PTHR14485">
    <property type="entry name" value="TETRATRICOPEPTIDE REPEAT PROTEIN 23"/>
    <property type="match status" value="1"/>
</dbReference>
<keyword evidence="4" id="KW-1185">Reference proteome</keyword>
<name>R7TDN2_CAPTE</name>
<evidence type="ECO:0000313" key="2">
    <source>
        <dbReference type="EMBL" id="ELT89607.1"/>
    </source>
</evidence>
<dbReference type="Gene3D" id="1.25.40.10">
    <property type="entry name" value="Tetratricopeptide repeat domain"/>
    <property type="match status" value="2"/>
</dbReference>
<dbReference type="OrthoDB" id="9986634at2759"/>
<dbReference type="EMBL" id="AMQN01014773">
    <property type="status" value="NOT_ANNOTATED_CDS"/>
    <property type="molecule type" value="Genomic_DNA"/>
</dbReference>
<feature type="compositionally biased region" description="Basic and acidic residues" evidence="1">
    <location>
        <begin position="489"/>
        <end position="499"/>
    </location>
</feature>
<evidence type="ECO:0000256" key="1">
    <source>
        <dbReference type="SAM" id="MobiDB-lite"/>
    </source>
</evidence>
<dbReference type="PANTHER" id="PTHR14485:SF2">
    <property type="entry name" value="FUNGAL STAND N-TERMINAL GOODBYE DOMAIN-CONTAINING PROTEIN"/>
    <property type="match status" value="1"/>
</dbReference>
<feature type="region of interest" description="Disordered" evidence="1">
    <location>
        <begin position="484"/>
        <end position="519"/>
    </location>
</feature>
<dbReference type="HOGENOM" id="CLU_030458_2_0_1"/>
<sequence>MASDGSSDDDFYSDEDTSVGTEDASLMPIVEVPSESHMQIAVREGSVDNANSDDDDDDSALEYEHHKKEKKSQKKCRGRTKDVQHVDMTPPDKHLKAAERKAKKYAQIPSKKDEAMRQLICCTALARIVYGESHWRLANAYVNLAEGYCDIRGYFPQAQMHAEFAHSIMVKGAQLASSSTEKPMILNCLINIHYILGISLTANKKYLLKSALANNSRYSEASSYLSKAEKIAKERTKCHGVTDDEIEEWGIKINKALAKLHAKQQKFALSMTYFEKTLDFLEKKHGPDSAYLIPIYQNLGTVEQSKGSHADQEKAIDYFLQAHSIASAVYKDNSPEVAETAKCLALAYSNVKDETAETSAESYLNDALMIYQASHGPHHMKTIEIQDELARLMIRTERQEEGISMLRASIEPKKEVYGDLTPEVADTWKLIGSTYLSQGDTEKALRALKKCQIVENAVHGSNSKKSKDTQRTIDILMANPQLAAKQKRSKMDELKDRPRFNATVSRSGNVGGFKPQTSY</sequence>
<gene>
    <name evidence="2" type="ORF">CAPTEDRAFT_190411</name>
</gene>
<reference evidence="2 4" key="2">
    <citation type="journal article" date="2013" name="Nature">
        <title>Insights into bilaterian evolution from three spiralian genomes.</title>
        <authorList>
            <person name="Simakov O."/>
            <person name="Marletaz F."/>
            <person name="Cho S.J."/>
            <person name="Edsinger-Gonzales E."/>
            <person name="Havlak P."/>
            <person name="Hellsten U."/>
            <person name="Kuo D.H."/>
            <person name="Larsson T."/>
            <person name="Lv J."/>
            <person name="Arendt D."/>
            <person name="Savage R."/>
            <person name="Osoegawa K."/>
            <person name="de Jong P."/>
            <person name="Grimwood J."/>
            <person name="Chapman J.A."/>
            <person name="Shapiro H."/>
            <person name="Aerts A."/>
            <person name="Otillar R.P."/>
            <person name="Terry A.Y."/>
            <person name="Boore J.L."/>
            <person name="Grigoriev I.V."/>
            <person name="Lindberg D.R."/>
            <person name="Seaver E.C."/>
            <person name="Weisblat D.A."/>
            <person name="Putnam N.H."/>
            <person name="Rokhsar D.S."/>
        </authorList>
    </citation>
    <scope>NUCLEOTIDE SEQUENCE</scope>
    <source>
        <strain evidence="2 4">I ESC-2004</strain>
    </source>
</reference>
<reference evidence="4" key="1">
    <citation type="submission" date="2012-12" db="EMBL/GenBank/DDBJ databases">
        <authorList>
            <person name="Hellsten U."/>
            <person name="Grimwood J."/>
            <person name="Chapman J.A."/>
            <person name="Shapiro H."/>
            <person name="Aerts A."/>
            <person name="Otillar R.P."/>
            <person name="Terry A.Y."/>
            <person name="Boore J.L."/>
            <person name="Simakov O."/>
            <person name="Marletaz F."/>
            <person name="Cho S.-J."/>
            <person name="Edsinger-Gonzales E."/>
            <person name="Havlak P."/>
            <person name="Kuo D.-H."/>
            <person name="Larsson T."/>
            <person name="Lv J."/>
            <person name="Arendt D."/>
            <person name="Savage R."/>
            <person name="Osoegawa K."/>
            <person name="de Jong P."/>
            <person name="Lindberg D.R."/>
            <person name="Seaver E.C."/>
            <person name="Weisblat D.A."/>
            <person name="Putnam N.H."/>
            <person name="Grigoriev I.V."/>
            <person name="Rokhsar D.S."/>
        </authorList>
    </citation>
    <scope>NUCLEOTIDE SEQUENCE</scope>
    <source>
        <strain evidence="4">I ESC-2004</strain>
    </source>
</reference>
<dbReference type="SMART" id="SM00028">
    <property type="entry name" value="TPR"/>
    <property type="match status" value="3"/>
</dbReference>
<dbReference type="InterPro" id="IPR019734">
    <property type="entry name" value="TPR_rpt"/>
</dbReference>
<evidence type="ECO:0008006" key="5">
    <source>
        <dbReference type="Google" id="ProtNLM"/>
    </source>
</evidence>
<dbReference type="OMA" id="VYKDMAA"/>
<dbReference type="SUPFAM" id="SSF48452">
    <property type="entry name" value="TPR-like"/>
    <property type="match status" value="2"/>
</dbReference>
<protein>
    <recommendedName>
        <fullName evidence="5">Tetratricopeptide repeat protein 23-like</fullName>
    </recommendedName>
</protein>
<feature type="compositionally biased region" description="Acidic residues" evidence="1">
    <location>
        <begin position="1"/>
        <end position="17"/>
    </location>
</feature>